<sequence length="247" mass="26393">MAELLTTYPESFALALAFAVAVDVLRRLFAAARAHLMRFLSTRAEARPPGPLAIDLAGYVLLPVLAVIAFVPALVLIVDVGWLMGFGTVGLAQLPHAKALLCLTAGSFVGSQVWHMMGLAGFFHRVRYVLLLVSVPLLAQILAWLALGLLPGMRPALAIVGHLLCLGVLPYLMPLVHGRVLAPLFAAAGVVPRTNWRPAVRRMGNVALVAAVAGIFLWYDHAVHVRPLGMMARTGYHAAPENLGPPS</sequence>
<keyword evidence="1" id="KW-1133">Transmembrane helix</keyword>
<feature type="transmembrane region" description="Helical" evidence="1">
    <location>
        <begin position="203"/>
        <end position="219"/>
    </location>
</feature>
<evidence type="ECO:0000313" key="3">
    <source>
        <dbReference type="Proteomes" id="UP001499951"/>
    </source>
</evidence>
<comment type="caution">
    <text evidence="2">The sequence shown here is derived from an EMBL/GenBank/DDBJ whole genome shotgun (WGS) entry which is preliminary data.</text>
</comment>
<feature type="transmembrane region" description="Helical" evidence="1">
    <location>
        <begin position="97"/>
        <end position="116"/>
    </location>
</feature>
<protein>
    <submittedName>
        <fullName evidence="2">Uncharacterized protein</fullName>
    </submittedName>
</protein>
<feature type="transmembrane region" description="Helical" evidence="1">
    <location>
        <begin position="156"/>
        <end position="176"/>
    </location>
</feature>
<proteinExistence type="predicted"/>
<name>A0ABN1F5J0_9PROT</name>
<keyword evidence="3" id="KW-1185">Reference proteome</keyword>
<reference evidence="2 3" key="1">
    <citation type="journal article" date="2019" name="Int. J. Syst. Evol. Microbiol.">
        <title>The Global Catalogue of Microorganisms (GCM) 10K type strain sequencing project: providing services to taxonomists for standard genome sequencing and annotation.</title>
        <authorList>
            <consortium name="The Broad Institute Genomics Platform"/>
            <consortium name="The Broad Institute Genome Sequencing Center for Infectious Disease"/>
            <person name="Wu L."/>
            <person name="Ma J."/>
        </authorList>
    </citation>
    <scope>NUCLEOTIDE SEQUENCE [LARGE SCALE GENOMIC DNA]</scope>
    <source>
        <strain evidence="2 3">JCM 15089</strain>
    </source>
</reference>
<organism evidence="2 3">
    <name type="scientific">Rhizomicrobium electricum</name>
    <dbReference type="NCBI Taxonomy" id="480070"/>
    <lineage>
        <taxon>Bacteria</taxon>
        <taxon>Pseudomonadati</taxon>
        <taxon>Pseudomonadota</taxon>
        <taxon>Alphaproteobacteria</taxon>
        <taxon>Micropepsales</taxon>
        <taxon>Micropepsaceae</taxon>
        <taxon>Rhizomicrobium</taxon>
    </lineage>
</organism>
<gene>
    <name evidence="2" type="ORF">GCM10008942_34760</name>
</gene>
<keyword evidence="1" id="KW-0812">Transmembrane</keyword>
<evidence type="ECO:0000256" key="1">
    <source>
        <dbReference type="SAM" id="Phobius"/>
    </source>
</evidence>
<dbReference type="RefSeq" id="WP_166937197.1">
    <property type="nucleotide sequence ID" value="NZ_BAAADD010000010.1"/>
</dbReference>
<feature type="transmembrane region" description="Helical" evidence="1">
    <location>
        <begin position="52"/>
        <end position="77"/>
    </location>
</feature>
<keyword evidence="1" id="KW-0472">Membrane</keyword>
<dbReference type="EMBL" id="BAAADD010000010">
    <property type="protein sequence ID" value="GAA0582903.1"/>
    <property type="molecule type" value="Genomic_DNA"/>
</dbReference>
<dbReference type="Proteomes" id="UP001499951">
    <property type="component" value="Unassembled WGS sequence"/>
</dbReference>
<accession>A0ABN1F5J0</accession>
<feature type="transmembrane region" description="Helical" evidence="1">
    <location>
        <begin position="128"/>
        <end position="150"/>
    </location>
</feature>
<feature type="transmembrane region" description="Helical" evidence="1">
    <location>
        <begin position="12"/>
        <end position="31"/>
    </location>
</feature>
<evidence type="ECO:0000313" key="2">
    <source>
        <dbReference type="EMBL" id="GAA0582903.1"/>
    </source>
</evidence>